<dbReference type="Proteomes" id="UP001346869">
    <property type="component" value="Unassembled WGS sequence"/>
</dbReference>
<name>A0AAN8APA1_ELEMC</name>
<comment type="caution">
    <text evidence="1">The sequence shown here is derived from an EMBL/GenBank/DDBJ whole genome shotgun (WGS) entry which is preliminary data.</text>
</comment>
<reference evidence="1 2" key="2">
    <citation type="journal article" date="2023" name="Mol. Biol. Evol.">
        <title>Genomics of Secondarily Temperate Adaptation in the Only Non-Antarctic Icefish.</title>
        <authorList>
            <person name="Rivera-Colon A.G."/>
            <person name="Rayamajhi N."/>
            <person name="Minhas B.F."/>
            <person name="Madrigal G."/>
            <person name="Bilyk K.T."/>
            <person name="Yoon V."/>
            <person name="Hune M."/>
            <person name="Gregory S."/>
            <person name="Cheng C.H.C."/>
            <person name="Catchen J.M."/>
        </authorList>
    </citation>
    <scope>NUCLEOTIDE SEQUENCE [LARGE SCALE GENOMIC DNA]</scope>
    <source>
        <strain evidence="1">JMC-PN-2008</strain>
    </source>
</reference>
<accession>A0AAN8APA1</accession>
<keyword evidence="2" id="KW-1185">Reference proteome</keyword>
<evidence type="ECO:0000313" key="2">
    <source>
        <dbReference type="Proteomes" id="UP001346869"/>
    </source>
</evidence>
<reference evidence="1 2" key="1">
    <citation type="journal article" date="2023" name="Genes (Basel)">
        <title>Chromosome-Level Genome Assembly and Circadian Gene Repertoire of the Patagonia Blennie Eleginops maclovinus-The Closest Ancestral Proxy of Antarctic Cryonotothenioids.</title>
        <authorList>
            <person name="Cheng C.C."/>
            <person name="Rivera-Colon A.G."/>
            <person name="Minhas B.F."/>
            <person name="Wilson L."/>
            <person name="Rayamajhi N."/>
            <person name="Vargas-Chacoff L."/>
            <person name="Catchen J.M."/>
        </authorList>
    </citation>
    <scope>NUCLEOTIDE SEQUENCE [LARGE SCALE GENOMIC DNA]</scope>
    <source>
        <strain evidence="1">JMC-PN-2008</strain>
    </source>
</reference>
<gene>
    <name evidence="1" type="ORF">PBY51_011817</name>
</gene>
<dbReference type="AlphaFoldDB" id="A0AAN8APA1"/>
<sequence>MSAQALSSDKERESISCQWARQRGTDWSFFMEPACPHKLGQLTPNANIMGGTRQVSSSFHWSLPFACKLPGLLIPSVPSFEVLSINMD</sequence>
<dbReference type="EMBL" id="JAUZQC010000008">
    <property type="protein sequence ID" value="KAK5867313.1"/>
    <property type="molecule type" value="Genomic_DNA"/>
</dbReference>
<proteinExistence type="predicted"/>
<protein>
    <submittedName>
        <fullName evidence="1">Uncharacterized protein</fullName>
    </submittedName>
</protein>
<evidence type="ECO:0000313" key="1">
    <source>
        <dbReference type="EMBL" id="KAK5867313.1"/>
    </source>
</evidence>
<organism evidence="1 2">
    <name type="scientific">Eleginops maclovinus</name>
    <name type="common">Patagonian blennie</name>
    <name type="synonym">Eleginus maclovinus</name>
    <dbReference type="NCBI Taxonomy" id="56733"/>
    <lineage>
        <taxon>Eukaryota</taxon>
        <taxon>Metazoa</taxon>
        <taxon>Chordata</taxon>
        <taxon>Craniata</taxon>
        <taxon>Vertebrata</taxon>
        <taxon>Euteleostomi</taxon>
        <taxon>Actinopterygii</taxon>
        <taxon>Neopterygii</taxon>
        <taxon>Teleostei</taxon>
        <taxon>Neoteleostei</taxon>
        <taxon>Acanthomorphata</taxon>
        <taxon>Eupercaria</taxon>
        <taxon>Perciformes</taxon>
        <taxon>Notothenioidei</taxon>
        <taxon>Eleginopidae</taxon>
        <taxon>Eleginops</taxon>
    </lineage>
</organism>